<proteinExistence type="predicted"/>
<reference evidence="2" key="1">
    <citation type="submission" date="2023-03" db="EMBL/GenBank/DDBJ databases">
        <title>Massive genome expansion in bonnet fungi (Mycena s.s.) driven by repeated elements and novel gene families across ecological guilds.</title>
        <authorList>
            <consortium name="Lawrence Berkeley National Laboratory"/>
            <person name="Harder C.B."/>
            <person name="Miyauchi S."/>
            <person name="Viragh M."/>
            <person name="Kuo A."/>
            <person name="Thoen E."/>
            <person name="Andreopoulos B."/>
            <person name="Lu D."/>
            <person name="Skrede I."/>
            <person name="Drula E."/>
            <person name="Henrissat B."/>
            <person name="Morin E."/>
            <person name="Kohler A."/>
            <person name="Barry K."/>
            <person name="LaButti K."/>
            <person name="Morin E."/>
            <person name="Salamov A."/>
            <person name="Lipzen A."/>
            <person name="Mereny Z."/>
            <person name="Hegedus B."/>
            <person name="Baldrian P."/>
            <person name="Stursova M."/>
            <person name="Weitz H."/>
            <person name="Taylor A."/>
            <person name="Grigoriev I.V."/>
            <person name="Nagy L.G."/>
            <person name="Martin F."/>
            <person name="Kauserud H."/>
        </authorList>
    </citation>
    <scope>NUCLEOTIDE SEQUENCE</scope>
    <source>
        <strain evidence="2">9144</strain>
    </source>
</reference>
<gene>
    <name evidence="2" type="ORF">GGX14DRAFT_403515</name>
</gene>
<dbReference type="EMBL" id="JARJCW010000086">
    <property type="protein sequence ID" value="KAJ7196032.1"/>
    <property type="molecule type" value="Genomic_DNA"/>
</dbReference>
<comment type="caution">
    <text evidence="2">The sequence shown here is derived from an EMBL/GenBank/DDBJ whole genome shotgun (WGS) entry which is preliminary data.</text>
</comment>
<feature type="compositionally biased region" description="Polar residues" evidence="1">
    <location>
        <begin position="84"/>
        <end position="94"/>
    </location>
</feature>
<dbReference type="AlphaFoldDB" id="A0AAD6Y662"/>
<evidence type="ECO:0000256" key="1">
    <source>
        <dbReference type="SAM" id="MobiDB-lite"/>
    </source>
</evidence>
<dbReference type="Proteomes" id="UP001219525">
    <property type="component" value="Unassembled WGS sequence"/>
</dbReference>
<organism evidence="2 3">
    <name type="scientific">Mycena pura</name>
    <dbReference type="NCBI Taxonomy" id="153505"/>
    <lineage>
        <taxon>Eukaryota</taxon>
        <taxon>Fungi</taxon>
        <taxon>Dikarya</taxon>
        <taxon>Basidiomycota</taxon>
        <taxon>Agaricomycotina</taxon>
        <taxon>Agaricomycetes</taxon>
        <taxon>Agaricomycetidae</taxon>
        <taxon>Agaricales</taxon>
        <taxon>Marasmiineae</taxon>
        <taxon>Mycenaceae</taxon>
        <taxon>Mycena</taxon>
    </lineage>
</organism>
<accession>A0AAD6Y662</accession>
<feature type="region of interest" description="Disordered" evidence="1">
    <location>
        <begin position="1"/>
        <end position="34"/>
    </location>
</feature>
<feature type="compositionally biased region" description="Basic and acidic residues" evidence="1">
    <location>
        <begin position="22"/>
        <end position="34"/>
    </location>
</feature>
<feature type="compositionally biased region" description="Basic and acidic residues" evidence="1">
    <location>
        <begin position="1"/>
        <end position="11"/>
    </location>
</feature>
<evidence type="ECO:0000313" key="3">
    <source>
        <dbReference type="Proteomes" id="UP001219525"/>
    </source>
</evidence>
<keyword evidence="3" id="KW-1185">Reference proteome</keyword>
<name>A0AAD6Y662_9AGAR</name>
<protein>
    <submittedName>
        <fullName evidence="2">Uncharacterized protein</fullName>
    </submittedName>
</protein>
<evidence type="ECO:0000313" key="2">
    <source>
        <dbReference type="EMBL" id="KAJ7196032.1"/>
    </source>
</evidence>
<feature type="region of interest" description="Disordered" evidence="1">
    <location>
        <begin position="84"/>
        <end position="123"/>
    </location>
</feature>
<sequence length="123" mass="13031">MRQETRSRASRPDVGGVDDGEREGRGSAEAGKREGAIGYVSLRLGAHMPPHPSHCAIVAAFRAYPTTILHEVLTGTIVTHSLRLSSETPRQSRPTSDKAVNGICGQIDSTPSPLSGSSKVLEV</sequence>
<feature type="compositionally biased region" description="Polar residues" evidence="1">
    <location>
        <begin position="107"/>
        <end position="123"/>
    </location>
</feature>